<accession>A0ACA9QHL5</accession>
<name>A0ACA9QHL5_9GLOM</name>
<dbReference type="EMBL" id="CAJVPW010041496">
    <property type="protein sequence ID" value="CAG8748359.1"/>
    <property type="molecule type" value="Genomic_DNA"/>
</dbReference>
<evidence type="ECO:0000313" key="1">
    <source>
        <dbReference type="EMBL" id="CAG8748359.1"/>
    </source>
</evidence>
<reference evidence="1" key="1">
    <citation type="submission" date="2021-06" db="EMBL/GenBank/DDBJ databases">
        <authorList>
            <person name="Kallberg Y."/>
            <person name="Tangrot J."/>
            <person name="Rosling A."/>
        </authorList>
    </citation>
    <scope>NUCLEOTIDE SEQUENCE</scope>
    <source>
        <strain evidence="1">28 12/20/2015</strain>
    </source>
</reference>
<dbReference type="Proteomes" id="UP000789366">
    <property type="component" value="Unassembled WGS sequence"/>
</dbReference>
<keyword evidence="2" id="KW-1185">Reference proteome</keyword>
<gene>
    <name evidence="1" type="ORF">SPELUC_LOCUS14300</name>
</gene>
<proteinExistence type="predicted"/>
<feature type="non-terminal residue" evidence="1">
    <location>
        <position position="103"/>
    </location>
</feature>
<evidence type="ECO:0000313" key="2">
    <source>
        <dbReference type="Proteomes" id="UP000789366"/>
    </source>
</evidence>
<sequence length="103" mass="10777">MSKRSSQDATAIQSGSLSDTTHCGSVVEKTSKRGVFFRKSAQIASSSHTKDGCLERLNGNVTHAESISFNGLQFDPTKSSLPPSTNTSSIISTGSAATQTPIN</sequence>
<protein>
    <submittedName>
        <fullName evidence="1">1208_t:CDS:1</fullName>
    </submittedName>
</protein>
<comment type="caution">
    <text evidence="1">The sequence shown here is derived from an EMBL/GenBank/DDBJ whole genome shotgun (WGS) entry which is preliminary data.</text>
</comment>
<organism evidence="1 2">
    <name type="scientific">Cetraspora pellucida</name>
    <dbReference type="NCBI Taxonomy" id="1433469"/>
    <lineage>
        <taxon>Eukaryota</taxon>
        <taxon>Fungi</taxon>
        <taxon>Fungi incertae sedis</taxon>
        <taxon>Mucoromycota</taxon>
        <taxon>Glomeromycotina</taxon>
        <taxon>Glomeromycetes</taxon>
        <taxon>Diversisporales</taxon>
        <taxon>Gigasporaceae</taxon>
        <taxon>Cetraspora</taxon>
    </lineage>
</organism>